<dbReference type="InterPro" id="IPR013955">
    <property type="entry name" value="Rep_factor-A_C"/>
</dbReference>
<organism evidence="8 9">
    <name type="scientific">Rhododendron griersonianum</name>
    <dbReference type="NCBI Taxonomy" id="479676"/>
    <lineage>
        <taxon>Eukaryota</taxon>
        <taxon>Viridiplantae</taxon>
        <taxon>Streptophyta</taxon>
        <taxon>Embryophyta</taxon>
        <taxon>Tracheophyta</taxon>
        <taxon>Spermatophyta</taxon>
        <taxon>Magnoliopsida</taxon>
        <taxon>eudicotyledons</taxon>
        <taxon>Gunneridae</taxon>
        <taxon>Pentapetalae</taxon>
        <taxon>asterids</taxon>
        <taxon>Ericales</taxon>
        <taxon>Ericaceae</taxon>
        <taxon>Ericoideae</taxon>
        <taxon>Rhodoreae</taxon>
        <taxon>Rhododendron</taxon>
    </lineage>
</organism>
<feature type="domain" description="DNA helicase Pif1-like 2B" evidence="7">
    <location>
        <begin position="1501"/>
        <end position="1544"/>
    </location>
</feature>
<feature type="region of interest" description="Disordered" evidence="2">
    <location>
        <begin position="1"/>
        <end position="25"/>
    </location>
</feature>
<protein>
    <recommendedName>
        <fullName evidence="1">ATP-dependent DNA helicase</fullName>
        <ecNumber evidence="1">5.6.2.3</ecNumber>
    </recommendedName>
</protein>
<dbReference type="GO" id="GO:0005524">
    <property type="term" value="F:ATP binding"/>
    <property type="evidence" value="ECO:0007669"/>
    <property type="project" value="UniProtKB-KW"/>
</dbReference>
<comment type="caution">
    <text evidence="8">The sequence shown here is derived from an EMBL/GenBank/DDBJ whole genome shotgun (WGS) entry which is preliminary data.</text>
</comment>
<feature type="domain" description="Replication protein A 70 kDa DNA-binding subunit B/D first OB fold" evidence="3">
    <location>
        <begin position="1647"/>
        <end position="1732"/>
    </location>
</feature>
<comment type="catalytic activity">
    <reaction evidence="1">
        <text>ATP + H2O = ADP + phosphate + H(+)</text>
        <dbReference type="Rhea" id="RHEA:13065"/>
        <dbReference type="ChEBI" id="CHEBI:15377"/>
        <dbReference type="ChEBI" id="CHEBI:15378"/>
        <dbReference type="ChEBI" id="CHEBI:30616"/>
        <dbReference type="ChEBI" id="CHEBI:43474"/>
        <dbReference type="ChEBI" id="CHEBI:456216"/>
        <dbReference type="EC" id="5.6.2.3"/>
    </reaction>
</comment>
<evidence type="ECO:0000256" key="2">
    <source>
        <dbReference type="SAM" id="MobiDB-lite"/>
    </source>
</evidence>
<keyword evidence="1" id="KW-0227">DNA damage</keyword>
<gene>
    <name evidence="8" type="ORF">RHGRI_038807</name>
</gene>
<dbReference type="Pfam" id="PF05970">
    <property type="entry name" value="PIF1"/>
    <property type="match status" value="1"/>
</dbReference>
<feature type="domain" description="Replication factor A C-terminal" evidence="5">
    <location>
        <begin position="1926"/>
        <end position="2056"/>
    </location>
</feature>
<dbReference type="InterPro" id="IPR012340">
    <property type="entry name" value="NA-bd_OB-fold"/>
</dbReference>
<dbReference type="Proteomes" id="UP000823749">
    <property type="component" value="Unassembled WGS sequence"/>
</dbReference>
<evidence type="ECO:0000259" key="6">
    <source>
        <dbReference type="Pfam" id="PF14214"/>
    </source>
</evidence>
<dbReference type="SUPFAM" id="SSF50249">
    <property type="entry name" value="Nucleic acid-binding proteins"/>
    <property type="match status" value="3"/>
</dbReference>
<dbReference type="CDD" id="cd18809">
    <property type="entry name" value="SF1_C_RecD"/>
    <property type="match status" value="1"/>
</dbReference>
<evidence type="ECO:0000256" key="1">
    <source>
        <dbReference type="RuleBase" id="RU363044"/>
    </source>
</evidence>
<dbReference type="SUPFAM" id="SSF52540">
    <property type="entry name" value="P-loop containing nucleoside triphosphate hydrolases"/>
    <property type="match status" value="2"/>
</dbReference>
<keyword evidence="1" id="KW-0347">Helicase</keyword>
<dbReference type="Gene3D" id="2.40.50.140">
    <property type="entry name" value="Nucleic acid-binding proteins"/>
    <property type="match status" value="3"/>
</dbReference>
<evidence type="ECO:0000313" key="9">
    <source>
        <dbReference type="Proteomes" id="UP000823749"/>
    </source>
</evidence>
<evidence type="ECO:0000259" key="4">
    <source>
        <dbReference type="Pfam" id="PF05970"/>
    </source>
</evidence>
<evidence type="ECO:0000259" key="7">
    <source>
        <dbReference type="Pfam" id="PF21530"/>
    </source>
</evidence>
<dbReference type="InterPro" id="IPR003871">
    <property type="entry name" value="RFA1B/D_OB_1st"/>
</dbReference>
<dbReference type="PANTHER" id="PTHR10492:SF94">
    <property type="entry name" value="ATP-DEPENDENT DNA HELICASE"/>
    <property type="match status" value="1"/>
</dbReference>
<dbReference type="GO" id="GO:0043139">
    <property type="term" value="F:5'-3' DNA helicase activity"/>
    <property type="evidence" value="ECO:0007669"/>
    <property type="project" value="UniProtKB-EC"/>
</dbReference>
<keyword evidence="1" id="KW-0378">Hydrolase</keyword>
<dbReference type="GO" id="GO:0006310">
    <property type="term" value="P:DNA recombination"/>
    <property type="evidence" value="ECO:0007669"/>
    <property type="project" value="UniProtKB-KW"/>
</dbReference>
<dbReference type="Pfam" id="PF02721">
    <property type="entry name" value="DUF223"/>
    <property type="match status" value="1"/>
</dbReference>
<dbReference type="EC" id="5.6.2.3" evidence="1"/>
<dbReference type="EMBL" id="JACTNZ010000039">
    <property type="protein sequence ID" value="KAG5512785.1"/>
    <property type="molecule type" value="Genomic_DNA"/>
</dbReference>
<comment type="cofactor">
    <cofactor evidence="1">
        <name>Mg(2+)</name>
        <dbReference type="ChEBI" id="CHEBI:18420"/>
    </cofactor>
</comment>
<keyword evidence="9" id="KW-1185">Reference proteome</keyword>
<reference evidence="8" key="1">
    <citation type="submission" date="2020-08" db="EMBL/GenBank/DDBJ databases">
        <title>Plant Genome Project.</title>
        <authorList>
            <person name="Zhang R.-G."/>
        </authorList>
    </citation>
    <scope>NUCLEOTIDE SEQUENCE</scope>
    <source>
        <strain evidence="8">WSP0</strain>
        <tissue evidence="8">Leaf</tissue>
    </source>
</reference>
<keyword evidence="1" id="KW-0547">Nucleotide-binding</keyword>
<evidence type="ECO:0000313" key="8">
    <source>
        <dbReference type="EMBL" id="KAG5512785.1"/>
    </source>
</evidence>
<dbReference type="InterPro" id="IPR025476">
    <property type="entry name" value="Helitron_helicase-like"/>
</dbReference>
<evidence type="ECO:0000259" key="3">
    <source>
        <dbReference type="Pfam" id="PF02721"/>
    </source>
</evidence>
<proteinExistence type="inferred from homology"/>
<feature type="domain" description="DNA helicase Pif1-like DEAD-box helicase" evidence="4">
    <location>
        <begin position="1203"/>
        <end position="1409"/>
    </location>
</feature>
<dbReference type="Pfam" id="PF08646">
    <property type="entry name" value="Rep_fac-A_C"/>
    <property type="match status" value="1"/>
</dbReference>
<dbReference type="GO" id="GO:0000723">
    <property type="term" value="P:telomere maintenance"/>
    <property type="evidence" value="ECO:0007669"/>
    <property type="project" value="InterPro"/>
</dbReference>
<keyword evidence="1" id="KW-0234">DNA repair</keyword>
<feature type="domain" description="Helitron helicase-like" evidence="6">
    <location>
        <begin position="604"/>
        <end position="785"/>
    </location>
</feature>
<dbReference type="GO" id="GO:0016787">
    <property type="term" value="F:hydrolase activity"/>
    <property type="evidence" value="ECO:0007669"/>
    <property type="project" value="UniProtKB-KW"/>
</dbReference>
<dbReference type="InterPro" id="IPR049163">
    <property type="entry name" value="Pif1-like_2B_dom"/>
</dbReference>
<dbReference type="InterPro" id="IPR010285">
    <property type="entry name" value="DNA_helicase_pif1-like_DEAD"/>
</dbReference>
<dbReference type="InterPro" id="IPR027417">
    <property type="entry name" value="P-loop_NTPase"/>
</dbReference>
<sequence>MVAKKRPQTSYAQLPRETKDRRNQQRRELNCNLAEVVRAKRNERRRLTYAKKANESPESGECKKAKLNNSCTELRLGEQNSHGRVIQSISTPVLFGKQTQEIVCSTMAEKTGHAKRIRVAVEATPSGTISAYQNKASISFPRNVCTMIHNGQHDLAFADHADRHLNIQNSDTDRHDECCEQVCLQKDRGHKKTTRVVCGSKPCKNVCTEMVNTMVDTRSAYYMNSEIETEQVAIEVMQTDEYCMQSFVGGVLQEVSQSSVRCSATSIHEMGSSSRTAVAIEKRPSKNNASSGQVIPRRRRIPTETFVLPIVPRCMHCDAKRFAFEPDGFCCSKGQISVYPFRTPAKLLELYRGSSKLCKDFRSHIRPYNNMFAFTSFGVTLDPRYTKNHQGIYTFRAQGQIYHFMDGLYPADGKPSYLQLYYYDTAKEVEHRLECLKDLNRDIITELIDVLKPNPYSKFFRSLAMTPNIDSYEIRLKADPIVSDKTFDQPTASQVALIWKDNEDDSELRERNILVEKHDGHSVTIKYYYGCYDPLQYPLLFPYGEPGWHRGIKRNSPNKRVTQSANRVVGGSNTCTTVEQLLSAESLHYENTSERQSTVSAREFYAYLFQVRPKIDSIILESGRLLQQYSVDMYVKIETSRLDYFRHHQDEIRADLYQGIIDSVAQGESRGSKIGAPVILPGSFIGGPRDMHKRYLDAMTLVDKYGKPDIFLTMTCNPKWIEITSELKVHEDVQNRPDLVTRVFRSKFEQLKKEVIRKKLFGPVQAYTYVIEFQKRGLPHVHLLLILKKGHKLVTPEHFDQVISAEIPKENENPHLYAAVLKHMMHGPCGKLNIGNVCMKNGKCKNHYPKKFTQATTIATDGYPIYRRRNDGRQVRVRQQILDNRWVVPYNPYLLAMLDCHVNVEICSTIKAVKYLYKYIYKGHDKIVFKIIAQRNNEVVDEIMQFQTARWVTPPEAMWRIYRFNLFDMHPSVIALQLHLENCQIVGFKKATELNSITDSEFFSRTMLTQFFHMNRYDKDAKKGKFLYKDFPVAFVWSTKMRCWTKRRHKNVIGRIVAINPSQGELYYLRLLLNHIRCPTSFSYLRTVGSKTYSTYREATVAHGLLVDDKSNEKCLEESELLLKFEEPLIEDYVKRQGMLPVEARQTLLRFVKSALGSMGKTLQDFDLDDLLVNESQDNQLCKEILDEQDIDVSDLDLLSVTKLNSDQSKAYSKILQAVKNSDGTCFFVDGPGGTGKSFLYRALLATVRSTKGIALATATSGVAASILPNGRTAHSRFKIPLERDGKITCNVGKQTGLAKLLRATSLIIWDEASMAKRQTIEALDDLLRDITEVNSLFGGKVVVLGGDFRQVLPVIPKGTKEDCIDASLVRSHIWVSLTKFTLKENMRARTDPAFSKYLLKVGNGEESRNLNDEIAIPPSMIISPRENIVAVEQLITFVFPDLKRYFVDAISMTQSAILAPRNDSVDEINKLLINRFPGKEYIYTSIDETVNPADQGLYVDFVHSICPPGMPAHQLVLKENCPIMMLRNLDPSKGLCNGTRLICRKLHKHVIMAEIAVGEHQGDIVFIPRISLQPTDAKLYPVQFTRRQFPVRLCFAMTINKAQGQTLDIVGVNLQEPVFSHGQLYVALSRATAASKIKVILENLFAIQDVKEGMVNWTVKAMVIERGYPRITSTSQTYQKIILIDSEGTKMQCTIWNTDIPVLEDALELYHSYLISNAKVDTTVPEFQIFDNPLQWTLSERTPIEEIPDAVYDIRHVKYEYVLLRDLGEYVHNKRGFDVLFAILDIGARRTTKDKHIVQNITIVDSSNTLATLVLWDQYVEQEGEIMRQLEGPFPVVQATRMRVSLYQGYQIATKGSSIFTFNPPIPAAEKLHSWCMANAKKIDKLPGPDTNTSVTPLRADTPNKDQFKCVNELPTVVDKQEFYWVKVTCKVVDLTQHFWYLTCSKCNRATDAMGNDPFWCNHCKKRMPGVVNLKFIIELSDKTGSIPATVFQRDAEGMFGITAEYMKENMQQGELSTSAIEKLCPGVNYAVRVKAYNYAKSRVPKCLYSVHEYDILSKTKREKSVKNVRESISTTEKPRKKTRRQLFVEGDCDASKDEDDLPLAIAFKKKKKKN</sequence>
<name>A0AAV6HL75_9ERIC</name>
<accession>A0AAV6HL75</accession>
<comment type="similarity">
    <text evidence="1">Belongs to the helicase family.</text>
</comment>
<keyword evidence="1" id="KW-0233">DNA recombination</keyword>
<dbReference type="FunFam" id="3.40.50.300:FF:002884">
    <property type="entry name" value="ATP-dependent DNA helicase"/>
    <property type="match status" value="1"/>
</dbReference>
<dbReference type="Pfam" id="PF21530">
    <property type="entry name" value="Pif1_2B_dom"/>
    <property type="match status" value="1"/>
</dbReference>
<dbReference type="Pfam" id="PF14214">
    <property type="entry name" value="Helitron_like_N"/>
    <property type="match status" value="1"/>
</dbReference>
<evidence type="ECO:0000259" key="5">
    <source>
        <dbReference type="Pfam" id="PF08646"/>
    </source>
</evidence>
<feature type="compositionally biased region" description="Basic and acidic residues" evidence="2">
    <location>
        <begin position="16"/>
        <end position="25"/>
    </location>
</feature>
<keyword evidence="1" id="KW-0067">ATP-binding</keyword>
<dbReference type="PANTHER" id="PTHR10492">
    <property type="match status" value="1"/>
</dbReference>
<dbReference type="Gene3D" id="3.40.50.300">
    <property type="entry name" value="P-loop containing nucleotide triphosphate hydrolases"/>
    <property type="match status" value="1"/>
</dbReference>
<dbReference type="GO" id="GO:0006281">
    <property type="term" value="P:DNA repair"/>
    <property type="evidence" value="ECO:0007669"/>
    <property type="project" value="UniProtKB-KW"/>
</dbReference>